<gene>
    <name evidence="7" type="primary">ybbA</name>
    <name evidence="7" type="ORF">KL86APRO_12350</name>
</gene>
<evidence type="ECO:0000256" key="2">
    <source>
        <dbReference type="ARBA" id="ARBA00022519"/>
    </source>
</evidence>
<dbReference type="Gene3D" id="3.40.50.300">
    <property type="entry name" value="P-loop containing nucleotide triphosphate hydrolases"/>
    <property type="match status" value="1"/>
</dbReference>
<keyword evidence="3" id="KW-0547">Nucleotide-binding</keyword>
<dbReference type="InterPro" id="IPR003593">
    <property type="entry name" value="AAA+_ATPase"/>
</dbReference>
<dbReference type="GO" id="GO:0005886">
    <property type="term" value="C:plasma membrane"/>
    <property type="evidence" value="ECO:0007669"/>
    <property type="project" value="TreeGrafter"/>
</dbReference>
<dbReference type="InterPro" id="IPR015854">
    <property type="entry name" value="ABC_transpr_LolD-like"/>
</dbReference>
<name>A0A212K9H4_9PROT</name>
<keyword evidence="4 7" id="KW-0067">ATP-binding</keyword>
<evidence type="ECO:0000256" key="4">
    <source>
        <dbReference type="ARBA" id="ARBA00022840"/>
    </source>
</evidence>
<dbReference type="CDD" id="cd03255">
    <property type="entry name" value="ABC_MJ0796_LolCDE_FtsE"/>
    <property type="match status" value="1"/>
</dbReference>
<feature type="domain" description="ABC transporter" evidence="6">
    <location>
        <begin position="1"/>
        <end position="222"/>
    </location>
</feature>
<evidence type="ECO:0000259" key="6">
    <source>
        <dbReference type="PROSITE" id="PS50893"/>
    </source>
</evidence>
<dbReference type="PANTHER" id="PTHR24220">
    <property type="entry name" value="IMPORT ATP-BINDING PROTEIN"/>
    <property type="match status" value="1"/>
</dbReference>
<dbReference type="SUPFAM" id="SSF52540">
    <property type="entry name" value="P-loop containing nucleoside triphosphate hydrolases"/>
    <property type="match status" value="1"/>
</dbReference>
<evidence type="ECO:0000256" key="5">
    <source>
        <dbReference type="ARBA" id="ARBA00038388"/>
    </source>
</evidence>
<dbReference type="AlphaFoldDB" id="A0A212K9H4"/>
<evidence type="ECO:0000256" key="3">
    <source>
        <dbReference type="ARBA" id="ARBA00022741"/>
    </source>
</evidence>
<dbReference type="Pfam" id="PF00005">
    <property type="entry name" value="ABC_tran"/>
    <property type="match status" value="1"/>
</dbReference>
<sequence>MRLDGVGFDAATDAGPLVILHDIDLVVAQGESVAVLGPSGSGKSTLMMLMGGLERPTRGTVAVGGQSLAGLGEDELAVFRRGRVGIVFQAFHLIPTLTALDNVAVPLDLAGLPESRTRAAEVLAAVGLGHRLGHLPAKLSGGEQQRVALARALAPRPRLLLADEPTGNLDTESGRAVADLMFAAAGPGGATLILITHDEALAARCDRVVRLADGRIVADQRR</sequence>
<dbReference type="PANTHER" id="PTHR24220:SF659">
    <property type="entry name" value="TRANSPORTER, PUTATIVE-RELATED"/>
    <property type="match status" value="1"/>
</dbReference>
<protein>
    <submittedName>
        <fullName evidence="7">Putative transporter subunit: ATP-binding component of ABC superfamily</fullName>
    </submittedName>
</protein>
<keyword evidence="2" id="KW-0997">Cell inner membrane</keyword>
<dbReference type="GO" id="GO:0022857">
    <property type="term" value="F:transmembrane transporter activity"/>
    <property type="evidence" value="ECO:0007669"/>
    <property type="project" value="TreeGrafter"/>
</dbReference>
<dbReference type="GO" id="GO:0005524">
    <property type="term" value="F:ATP binding"/>
    <property type="evidence" value="ECO:0007669"/>
    <property type="project" value="UniProtKB-KW"/>
</dbReference>
<dbReference type="InterPro" id="IPR017911">
    <property type="entry name" value="MacB-like_ATP-bd"/>
</dbReference>
<dbReference type="GO" id="GO:0098796">
    <property type="term" value="C:membrane protein complex"/>
    <property type="evidence" value="ECO:0007669"/>
    <property type="project" value="UniProtKB-ARBA"/>
</dbReference>
<organism evidence="7">
    <name type="scientific">uncultured Alphaproteobacteria bacterium</name>
    <dbReference type="NCBI Taxonomy" id="91750"/>
    <lineage>
        <taxon>Bacteria</taxon>
        <taxon>Pseudomonadati</taxon>
        <taxon>Pseudomonadota</taxon>
        <taxon>Alphaproteobacteria</taxon>
        <taxon>environmental samples</taxon>
    </lineage>
</organism>
<dbReference type="EMBL" id="FLUO01000001">
    <property type="protein sequence ID" value="SBW08175.1"/>
    <property type="molecule type" value="Genomic_DNA"/>
</dbReference>
<evidence type="ECO:0000256" key="1">
    <source>
        <dbReference type="ARBA" id="ARBA00022448"/>
    </source>
</evidence>
<dbReference type="InterPro" id="IPR017871">
    <property type="entry name" value="ABC_transporter-like_CS"/>
</dbReference>
<dbReference type="PROSITE" id="PS00211">
    <property type="entry name" value="ABC_TRANSPORTER_1"/>
    <property type="match status" value="1"/>
</dbReference>
<keyword evidence="2" id="KW-0472">Membrane</keyword>
<keyword evidence="1" id="KW-0813">Transport</keyword>
<keyword evidence="2" id="KW-1003">Cell membrane</keyword>
<dbReference type="SMART" id="SM00382">
    <property type="entry name" value="AAA"/>
    <property type="match status" value="1"/>
</dbReference>
<accession>A0A212K9H4</accession>
<dbReference type="InterPro" id="IPR027417">
    <property type="entry name" value="P-loop_NTPase"/>
</dbReference>
<evidence type="ECO:0000313" key="7">
    <source>
        <dbReference type="EMBL" id="SBW08175.1"/>
    </source>
</evidence>
<comment type="similarity">
    <text evidence="5">Belongs to the ABC transporter superfamily. Macrolide exporter (TC 3.A.1.122) family.</text>
</comment>
<dbReference type="FunFam" id="3.40.50.300:FF:000032">
    <property type="entry name" value="Export ABC transporter ATP-binding protein"/>
    <property type="match status" value="1"/>
</dbReference>
<proteinExistence type="inferred from homology"/>
<dbReference type="GO" id="GO:0016887">
    <property type="term" value="F:ATP hydrolysis activity"/>
    <property type="evidence" value="ECO:0007669"/>
    <property type="project" value="InterPro"/>
</dbReference>
<dbReference type="PROSITE" id="PS50893">
    <property type="entry name" value="ABC_TRANSPORTER_2"/>
    <property type="match status" value="1"/>
</dbReference>
<reference evidence="7" key="1">
    <citation type="submission" date="2016-04" db="EMBL/GenBank/DDBJ databases">
        <authorList>
            <person name="Evans L.H."/>
            <person name="Alamgir A."/>
            <person name="Owens N."/>
            <person name="Weber N.D."/>
            <person name="Virtaneva K."/>
            <person name="Barbian K."/>
            <person name="Babar A."/>
            <person name="Rosenke K."/>
        </authorList>
    </citation>
    <scope>NUCLEOTIDE SEQUENCE</scope>
    <source>
        <strain evidence="7">86</strain>
    </source>
</reference>
<dbReference type="InterPro" id="IPR003439">
    <property type="entry name" value="ABC_transporter-like_ATP-bd"/>
</dbReference>